<keyword evidence="2" id="KW-1185">Reference proteome</keyword>
<accession>A0A0N0BF56</accession>
<dbReference type="OrthoDB" id="341259at2759"/>
<reference evidence="1 2" key="1">
    <citation type="submission" date="2015-07" db="EMBL/GenBank/DDBJ databases">
        <title>The genome of Melipona quadrifasciata.</title>
        <authorList>
            <person name="Pan H."/>
            <person name="Kapheim K."/>
        </authorList>
    </citation>
    <scope>NUCLEOTIDE SEQUENCE [LARGE SCALE GENOMIC DNA]</scope>
    <source>
        <strain evidence="1">0111107301</strain>
        <tissue evidence="1">Whole body</tissue>
    </source>
</reference>
<dbReference type="STRING" id="166423.A0A0N0BF56"/>
<protein>
    <submittedName>
        <fullName evidence="1">Uncharacterized protein</fullName>
    </submittedName>
</protein>
<dbReference type="EMBL" id="KQ435811">
    <property type="protein sequence ID" value="KOX72868.1"/>
    <property type="molecule type" value="Genomic_DNA"/>
</dbReference>
<dbReference type="Proteomes" id="UP000053105">
    <property type="component" value="Unassembled WGS sequence"/>
</dbReference>
<proteinExistence type="predicted"/>
<sequence>MNDIENLIDYGMDCYCEIIYHDARSFRYCLLQRTSSPGAEILINTAQLDVTRQFHIEQKRGENYMLALRMRSLNASTSRLILCARLCSYFNETALTKCVAGMAEKLREAAARGDVARVARLLDEDIKPLPDEVTSSSRKSRLKIHQVYLNLADSSHDRKEVNPRAKPFSYDKQKKSGTLYQKLMVTFVKNITNNFRTQYDTDTVSSEDNDSLERAEKAIGIVSVIVQEDPAGYEIGHNASIAALTDGQSSLPSFAAEHVWLDPASKGDIGTGFLACPGRLPTSFENESKAGFTDPPDHHALQQLSEYIFVRGHLFVVNLNALSDWFTASLSLAL</sequence>
<evidence type="ECO:0000313" key="1">
    <source>
        <dbReference type="EMBL" id="KOX72868.1"/>
    </source>
</evidence>
<organism evidence="1 2">
    <name type="scientific">Melipona quadrifasciata</name>
    <dbReference type="NCBI Taxonomy" id="166423"/>
    <lineage>
        <taxon>Eukaryota</taxon>
        <taxon>Metazoa</taxon>
        <taxon>Ecdysozoa</taxon>
        <taxon>Arthropoda</taxon>
        <taxon>Hexapoda</taxon>
        <taxon>Insecta</taxon>
        <taxon>Pterygota</taxon>
        <taxon>Neoptera</taxon>
        <taxon>Endopterygota</taxon>
        <taxon>Hymenoptera</taxon>
        <taxon>Apocrita</taxon>
        <taxon>Aculeata</taxon>
        <taxon>Apoidea</taxon>
        <taxon>Anthophila</taxon>
        <taxon>Apidae</taxon>
        <taxon>Melipona</taxon>
    </lineage>
</organism>
<dbReference type="AlphaFoldDB" id="A0A0N0BF56"/>
<evidence type="ECO:0000313" key="2">
    <source>
        <dbReference type="Proteomes" id="UP000053105"/>
    </source>
</evidence>
<name>A0A0N0BF56_9HYME</name>
<gene>
    <name evidence="1" type="ORF">WN51_01885</name>
</gene>